<dbReference type="STRING" id="1127673.GLIP_3724"/>
<evidence type="ECO:0000256" key="7">
    <source>
        <dbReference type="ARBA" id="ARBA00022989"/>
    </source>
</evidence>
<comment type="function">
    <text evidence="9">Component of the type II secretion system required for the energy-dependent secretion of extracellular factors such as proteases and toxins from the periplasm.</text>
</comment>
<dbReference type="InterPro" id="IPR045584">
    <property type="entry name" value="Pilin-like"/>
</dbReference>
<keyword evidence="5 9" id="KW-0997">Cell inner membrane</keyword>
<dbReference type="Proteomes" id="UP000006334">
    <property type="component" value="Unassembled WGS sequence"/>
</dbReference>
<evidence type="ECO:0000313" key="11">
    <source>
        <dbReference type="EMBL" id="GAC16335.1"/>
    </source>
</evidence>
<dbReference type="PANTHER" id="PTHR38779">
    <property type="entry name" value="TYPE II SECRETION SYSTEM PROTEIN I-RELATED"/>
    <property type="match status" value="1"/>
</dbReference>
<dbReference type="NCBIfam" id="TIGR01707">
    <property type="entry name" value="gspI"/>
    <property type="match status" value="1"/>
</dbReference>
<dbReference type="InterPro" id="IPR003413">
    <property type="entry name" value="T2SS_GspI_C"/>
</dbReference>
<keyword evidence="7 9" id="KW-1133">Transmembrane helix</keyword>
<accession>K6YYQ7</accession>
<evidence type="ECO:0000256" key="1">
    <source>
        <dbReference type="ARBA" id="ARBA00004377"/>
    </source>
</evidence>
<evidence type="ECO:0000256" key="8">
    <source>
        <dbReference type="ARBA" id="ARBA00023136"/>
    </source>
</evidence>
<dbReference type="PANTHER" id="PTHR38779:SF2">
    <property type="entry name" value="TYPE II SECRETION SYSTEM PROTEIN I-RELATED"/>
    <property type="match status" value="1"/>
</dbReference>
<keyword evidence="3" id="KW-1003">Cell membrane</keyword>
<comment type="subcellular location">
    <subcellularLocation>
        <location evidence="1 9">Cell inner membrane</location>
        <topology evidence="1 9">Single-pass membrane protein</topology>
    </subcellularLocation>
</comment>
<dbReference type="GO" id="GO:0005886">
    <property type="term" value="C:plasma membrane"/>
    <property type="evidence" value="ECO:0007669"/>
    <property type="project" value="UniProtKB-SubCell"/>
</dbReference>
<dbReference type="GO" id="GO:0015627">
    <property type="term" value="C:type II protein secretion system complex"/>
    <property type="evidence" value="ECO:0007669"/>
    <property type="project" value="UniProtKB-UniRule"/>
</dbReference>
<dbReference type="InterPro" id="IPR012902">
    <property type="entry name" value="N_methyl_site"/>
</dbReference>
<name>K6YYQ7_9ALTE</name>
<comment type="PTM">
    <text evidence="9">Cleaved by prepilin peptidase.</text>
</comment>
<organism evidence="11 12">
    <name type="scientific">Aliiglaciecola lipolytica E3</name>
    <dbReference type="NCBI Taxonomy" id="1127673"/>
    <lineage>
        <taxon>Bacteria</taxon>
        <taxon>Pseudomonadati</taxon>
        <taxon>Pseudomonadota</taxon>
        <taxon>Gammaproteobacteria</taxon>
        <taxon>Alteromonadales</taxon>
        <taxon>Alteromonadaceae</taxon>
        <taxon>Aliiglaciecola</taxon>
    </lineage>
</organism>
<evidence type="ECO:0000256" key="5">
    <source>
        <dbReference type="ARBA" id="ARBA00022519"/>
    </source>
</evidence>
<dbReference type="AlphaFoldDB" id="K6YYQ7"/>
<evidence type="ECO:0000256" key="9">
    <source>
        <dbReference type="RuleBase" id="RU368030"/>
    </source>
</evidence>
<dbReference type="NCBIfam" id="TIGR02532">
    <property type="entry name" value="IV_pilin_GFxxxE"/>
    <property type="match status" value="1"/>
</dbReference>
<dbReference type="Pfam" id="PF02501">
    <property type="entry name" value="T2SSI"/>
    <property type="match status" value="1"/>
</dbReference>
<evidence type="ECO:0000256" key="6">
    <source>
        <dbReference type="ARBA" id="ARBA00022692"/>
    </source>
</evidence>
<comment type="subunit">
    <text evidence="9">Type II secretion is composed of four main components: the outer membrane complex, the inner membrane complex, the cytoplasmic secretion ATPase and the periplasm-spanning pseudopilus.</text>
</comment>
<gene>
    <name evidence="11" type="primary">xcpV</name>
    <name evidence="11" type="ORF">GLIP_3724</name>
</gene>
<keyword evidence="4 9" id="KW-0488">Methylation</keyword>
<feature type="transmembrane region" description="Helical" evidence="9">
    <location>
        <begin position="12"/>
        <end position="30"/>
    </location>
</feature>
<dbReference type="Pfam" id="PF07963">
    <property type="entry name" value="N_methyl"/>
    <property type="match status" value="1"/>
</dbReference>
<comment type="similarity">
    <text evidence="2 9">Belongs to the GSP I family.</text>
</comment>
<keyword evidence="6 9" id="KW-0812">Transmembrane</keyword>
<dbReference type="OrthoDB" id="6121517at2"/>
<dbReference type="RefSeq" id="WP_008846137.1">
    <property type="nucleotide sequence ID" value="NZ_BAEN01000068.1"/>
</dbReference>
<dbReference type="SUPFAM" id="SSF54523">
    <property type="entry name" value="Pili subunits"/>
    <property type="match status" value="1"/>
</dbReference>
<protein>
    <recommendedName>
        <fullName evidence="9">Type II secretion system protein I</fullName>
        <shortName evidence="9">T2SS minor pseudopilin I</shortName>
    </recommendedName>
</protein>
<feature type="domain" description="Type II secretion system protein GspI C-terminal" evidence="10">
    <location>
        <begin position="44"/>
        <end position="121"/>
    </location>
</feature>
<dbReference type="InterPro" id="IPR010052">
    <property type="entry name" value="T2SS_protein-GspI"/>
</dbReference>
<evidence type="ECO:0000256" key="2">
    <source>
        <dbReference type="ARBA" id="ARBA00008358"/>
    </source>
</evidence>
<evidence type="ECO:0000256" key="3">
    <source>
        <dbReference type="ARBA" id="ARBA00022475"/>
    </source>
</evidence>
<dbReference type="EMBL" id="BAEN01000068">
    <property type="protein sequence ID" value="GAC16335.1"/>
    <property type="molecule type" value="Genomic_DNA"/>
</dbReference>
<reference evidence="11 12" key="1">
    <citation type="journal article" date="2017" name="Antonie Van Leeuwenhoek">
        <title>Rhizobium rhizosphaerae sp. nov., a novel species isolated from rice rhizosphere.</title>
        <authorList>
            <person name="Zhao J.J."/>
            <person name="Zhang J."/>
            <person name="Zhang R.J."/>
            <person name="Zhang C.W."/>
            <person name="Yin H.Q."/>
            <person name="Zhang X.X."/>
        </authorList>
    </citation>
    <scope>NUCLEOTIDE SEQUENCE [LARGE SCALE GENOMIC DNA]</scope>
    <source>
        <strain evidence="11 12">E3</strain>
    </source>
</reference>
<dbReference type="eggNOG" id="COG2165">
    <property type="taxonomic scope" value="Bacteria"/>
</dbReference>
<comment type="caution">
    <text evidence="11">The sequence shown here is derived from an EMBL/GenBank/DDBJ whole genome shotgun (WGS) entry which is preliminary data.</text>
</comment>
<keyword evidence="8 9" id="KW-0472">Membrane</keyword>
<dbReference type="Gene3D" id="3.30.1300.30">
    <property type="entry name" value="GSPII I/J protein-like"/>
    <property type="match status" value="1"/>
</dbReference>
<evidence type="ECO:0000313" key="12">
    <source>
        <dbReference type="Proteomes" id="UP000006334"/>
    </source>
</evidence>
<evidence type="ECO:0000259" key="10">
    <source>
        <dbReference type="Pfam" id="PF02501"/>
    </source>
</evidence>
<dbReference type="GO" id="GO:0015628">
    <property type="term" value="P:protein secretion by the type II secretion system"/>
    <property type="evidence" value="ECO:0007669"/>
    <property type="project" value="UniProtKB-UniRule"/>
</dbReference>
<keyword evidence="12" id="KW-1185">Reference proteome</keyword>
<evidence type="ECO:0000256" key="4">
    <source>
        <dbReference type="ARBA" id="ARBA00022481"/>
    </source>
</evidence>
<proteinExistence type="inferred from homology"/>
<sequence length="128" mass="14411">MKNLKSNYGFTLLEVMLALLIFAITGTAIMKSATDHLNGVSQIENITFATWVANNRLTQINIENTWPIKDNLKGEEDMAGTKWYWQQKLLKTPDESLVGVEVTVGLDENFERTITSVTTYMAKPKSPI</sequence>